<comment type="catalytic activity">
    <reaction evidence="6">
        <text>a 2'-deoxyadenosine in DNA + S-adenosyl-L-methionine = an N(6)-methyl-2'-deoxyadenosine in DNA + S-adenosyl-L-homocysteine + H(+)</text>
        <dbReference type="Rhea" id="RHEA:15197"/>
        <dbReference type="Rhea" id="RHEA-COMP:12418"/>
        <dbReference type="Rhea" id="RHEA-COMP:12419"/>
        <dbReference type="ChEBI" id="CHEBI:15378"/>
        <dbReference type="ChEBI" id="CHEBI:57856"/>
        <dbReference type="ChEBI" id="CHEBI:59789"/>
        <dbReference type="ChEBI" id="CHEBI:90615"/>
        <dbReference type="ChEBI" id="CHEBI:90616"/>
        <dbReference type="EC" id="2.1.1.72"/>
    </reaction>
</comment>
<dbReference type="GO" id="GO:0009307">
    <property type="term" value="P:DNA restriction-modification system"/>
    <property type="evidence" value="ECO:0007669"/>
    <property type="project" value="UniProtKB-KW"/>
</dbReference>
<dbReference type="GO" id="GO:0032259">
    <property type="term" value="P:methylation"/>
    <property type="evidence" value="ECO:0007669"/>
    <property type="project" value="UniProtKB-KW"/>
</dbReference>
<comment type="caution">
    <text evidence="8">The sequence shown here is derived from an EMBL/GenBank/DDBJ whole genome shotgun (WGS) entry which is preliminary data.</text>
</comment>
<gene>
    <name evidence="8" type="ORF">S06H3_16141</name>
</gene>
<dbReference type="GO" id="GO:0009007">
    <property type="term" value="F:site-specific DNA-methyltransferase (adenine-specific) activity"/>
    <property type="evidence" value="ECO:0007669"/>
    <property type="project" value="UniProtKB-EC"/>
</dbReference>
<dbReference type="InterPro" id="IPR051537">
    <property type="entry name" value="DNA_Adenine_Mtase"/>
</dbReference>
<evidence type="ECO:0000313" key="8">
    <source>
        <dbReference type="EMBL" id="GAI15059.1"/>
    </source>
</evidence>
<evidence type="ECO:0000256" key="5">
    <source>
        <dbReference type="ARBA" id="ARBA00022747"/>
    </source>
</evidence>
<accession>X1N8V9</accession>
<dbReference type="Pfam" id="PF02384">
    <property type="entry name" value="N6_Mtase"/>
    <property type="match status" value="1"/>
</dbReference>
<evidence type="ECO:0000256" key="2">
    <source>
        <dbReference type="ARBA" id="ARBA00022603"/>
    </source>
</evidence>
<dbReference type="GO" id="GO:0008170">
    <property type="term" value="F:N-methyltransferase activity"/>
    <property type="evidence" value="ECO:0007669"/>
    <property type="project" value="InterPro"/>
</dbReference>
<protein>
    <recommendedName>
        <fullName evidence="1">site-specific DNA-methyltransferase (adenine-specific)</fullName>
        <ecNumber evidence="1">2.1.1.72</ecNumber>
    </recommendedName>
</protein>
<keyword evidence="5" id="KW-0680">Restriction system</keyword>
<keyword evidence="4" id="KW-0949">S-adenosyl-L-methionine</keyword>
<organism evidence="8">
    <name type="scientific">marine sediment metagenome</name>
    <dbReference type="NCBI Taxonomy" id="412755"/>
    <lineage>
        <taxon>unclassified sequences</taxon>
        <taxon>metagenomes</taxon>
        <taxon>ecological metagenomes</taxon>
    </lineage>
</organism>
<reference evidence="8" key="1">
    <citation type="journal article" date="2014" name="Front. Microbiol.">
        <title>High frequency of phylogenetically diverse reductive dehalogenase-homologous genes in deep subseafloor sedimentary metagenomes.</title>
        <authorList>
            <person name="Kawai M."/>
            <person name="Futagami T."/>
            <person name="Toyoda A."/>
            <person name="Takaki Y."/>
            <person name="Nishi S."/>
            <person name="Hori S."/>
            <person name="Arai W."/>
            <person name="Tsubouchi T."/>
            <person name="Morono Y."/>
            <person name="Uchiyama I."/>
            <person name="Ito T."/>
            <person name="Fujiyama A."/>
            <person name="Inagaki F."/>
            <person name="Takami H."/>
        </authorList>
    </citation>
    <scope>NUCLEOTIDE SEQUENCE</scope>
    <source>
        <strain evidence="8">Expedition CK06-06</strain>
    </source>
</reference>
<feature type="non-terminal residue" evidence="8">
    <location>
        <position position="1"/>
    </location>
</feature>
<keyword evidence="3" id="KW-0808">Transferase</keyword>
<dbReference type="Gene3D" id="3.40.50.150">
    <property type="entry name" value="Vaccinia Virus protein VP39"/>
    <property type="match status" value="1"/>
</dbReference>
<name>X1N8V9_9ZZZZ</name>
<evidence type="ECO:0000256" key="3">
    <source>
        <dbReference type="ARBA" id="ARBA00022679"/>
    </source>
</evidence>
<evidence type="ECO:0000256" key="6">
    <source>
        <dbReference type="ARBA" id="ARBA00047942"/>
    </source>
</evidence>
<feature type="domain" description="DNA methylase adenine-specific" evidence="7">
    <location>
        <begin position="2"/>
        <end position="263"/>
    </location>
</feature>
<dbReference type="EMBL" id="BARV01007974">
    <property type="protein sequence ID" value="GAI15059.1"/>
    <property type="molecule type" value="Genomic_DNA"/>
</dbReference>
<dbReference type="InterPro" id="IPR003356">
    <property type="entry name" value="DNA_methylase_A-5"/>
</dbReference>
<proteinExistence type="predicted"/>
<dbReference type="GO" id="GO:0003677">
    <property type="term" value="F:DNA binding"/>
    <property type="evidence" value="ECO:0007669"/>
    <property type="project" value="InterPro"/>
</dbReference>
<dbReference type="AlphaFoldDB" id="X1N8V9"/>
<dbReference type="InterPro" id="IPR029063">
    <property type="entry name" value="SAM-dependent_MTases_sf"/>
</dbReference>
<dbReference type="EC" id="2.1.1.72" evidence="1"/>
<keyword evidence="2" id="KW-0489">Methyltransferase</keyword>
<feature type="non-terminal residue" evidence="8">
    <location>
        <position position="374"/>
    </location>
</feature>
<dbReference type="SUPFAM" id="SSF53335">
    <property type="entry name" value="S-adenosyl-L-methionine-dependent methyltransferases"/>
    <property type="match status" value="1"/>
</dbReference>
<dbReference type="PANTHER" id="PTHR42933:SF3">
    <property type="entry name" value="TYPE I RESTRICTION ENZYME MJAVIII METHYLASE SUBUNIT"/>
    <property type="match status" value="1"/>
</dbReference>
<evidence type="ECO:0000259" key="7">
    <source>
        <dbReference type="Pfam" id="PF02384"/>
    </source>
</evidence>
<evidence type="ECO:0000256" key="4">
    <source>
        <dbReference type="ARBA" id="ARBA00022691"/>
    </source>
</evidence>
<dbReference type="PRINTS" id="PR00507">
    <property type="entry name" value="N12N6MTFRASE"/>
</dbReference>
<dbReference type="PROSITE" id="PS00092">
    <property type="entry name" value="N6_MTASE"/>
    <property type="match status" value="1"/>
</dbReference>
<dbReference type="PANTHER" id="PTHR42933">
    <property type="entry name" value="SLR6095 PROTEIN"/>
    <property type="match status" value="1"/>
</dbReference>
<dbReference type="InterPro" id="IPR002052">
    <property type="entry name" value="DNA_methylase_N6_adenine_CS"/>
</dbReference>
<sequence>QSVYDPTCGSGSLLLKVAAEAKPVDISIYGQEKENATAALAILNMWLHGEPTAVIKKGQSTLSNPLFPDNGALKTFDYVVANPPFSYKAWRNGFTPEEDSYGRFDGFGIPPNKNGDYAFLLHIVKSLKSTGKGACVLPHGVLFRGNTEADIRTNLVKRGYIKAIIGLPANLFFGTGIPACIVVVDKEVASERKGIFMIDASKGFVKDGNKNRLREQDIRKIIDIWNEQEILPKFSHFATNEEIEKNEYNLNLPRYIDTSDAEDIQNIEAHLKGGIPEYDIDLLDDYWAICPTLKVSIFKIGSRLGYFDVAIPVEEIRPVILEHKEFLEFRKNIQVTFESWRKSQTPILKSLGTDNNPKVVISKLSDDLLEAFKE</sequence>
<evidence type="ECO:0000256" key="1">
    <source>
        <dbReference type="ARBA" id="ARBA00011900"/>
    </source>
</evidence>